<dbReference type="SUPFAM" id="SSF63829">
    <property type="entry name" value="Calcium-dependent phosphotriesterase"/>
    <property type="match status" value="1"/>
</dbReference>
<protein>
    <recommendedName>
        <fullName evidence="4">DUF6443 domain-containing protein</fullName>
    </recommendedName>
</protein>
<dbReference type="InterPro" id="IPR001258">
    <property type="entry name" value="NHL_repeat"/>
</dbReference>
<dbReference type="EMBL" id="SWDX01000021">
    <property type="protein sequence ID" value="TKC54975.1"/>
    <property type="molecule type" value="Genomic_DNA"/>
</dbReference>
<name>A0A4U1FVU0_9SPHI</name>
<dbReference type="Gene3D" id="2.60.120.380">
    <property type="match status" value="2"/>
</dbReference>
<dbReference type="RefSeq" id="WP_136882327.1">
    <property type="nucleotide sequence ID" value="NZ_SWDX01000021.1"/>
</dbReference>
<keyword evidence="3" id="KW-0732">Signal</keyword>
<feature type="domain" description="DUF6443" evidence="4">
    <location>
        <begin position="709"/>
        <end position="836"/>
    </location>
</feature>
<feature type="chain" id="PRO_5020842228" description="DUF6443 domain-containing protein" evidence="3">
    <location>
        <begin position="22"/>
        <end position="1597"/>
    </location>
</feature>
<dbReference type="Gene3D" id="2.120.10.30">
    <property type="entry name" value="TolB, C-terminal domain"/>
    <property type="match status" value="3"/>
</dbReference>
<dbReference type="Pfam" id="PF20041">
    <property type="entry name" value="DUF6443"/>
    <property type="match status" value="1"/>
</dbReference>
<dbReference type="PANTHER" id="PTHR13833:SF71">
    <property type="entry name" value="NHL DOMAIN-CONTAINING PROTEIN"/>
    <property type="match status" value="1"/>
</dbReference>
<proteinExistence type="predicted"/>
<evidence type="ECO:0000256" key="3">
    <source>
        <dbReference type="SAM" id="SignalP"/>
    </source>
</evidence>
<evidence type="ECO:0000256" key="1">
    <source>
        <dbReference type="ARBA" id="ARBA00022737"/>
    </source>
</evidence>
<keyword evidence="1" id="KW-0677">Repeat</keyword>
<dbReference type="InterPro" id="IPR011042">
    <property type="entry name" value="6-blade_b-propeller_TolB-like"/>
</dbReference>
<gene>
    <name evidence="5" type="ORF">FBD94_25625</name>
</gene>
<dbReference type="Gene3D" id="2.180.10.10">
    <property type="entry name" value="RHS repeat-associated core"/>
    <property type="match status" value="1"/>
</dbReference>
<dbReference type="Pfam" id="PF01436">
    <property type="entry name" value="NHL"/>
    <property type="match status" value="2"/>
</dbReference>
<feature type="signal peptide" evidence="3">
    <location>
        <begin position="1"/>
        <end position="21"/>
    </location>
</feature>
<evidence type="ECO:0000256" key="2">
    <source>
        <dbReference type="PROSITE-ProRule" id="PRU00504"/>
    </source>
</evidence>
<sequence>MMKYFFTFLVVLFLGLPSIFAQDGTSMFMATEIPVPYCGHVMYSDQKYTGYGSGFVNNYGFDSPDVWYRFTLNNATNVAISLCESDLDTYLYILDENGYLVASNDNDGPLCSGSRSSISQYFQSGTYYIVAEGYYNSVGNISLNFEIAQSGLPVTGSGRSTAIDVGSFGSSGGYTDTRSNADPCLNNNIGQQSNEIYYRFTLTQASQVTITNCGSNVDTYVYLLDASGVLIDSDGDNYETTPCLGKAYLKKTLAAGTYYLASEGYGSYTGDIATNIDVSQIQITPDPPAISYVSAPDFFVGTPISPLIPTNTGGAVSLVNQNTSTFAGSGSRGSLDGLGTSASFSYPTGTAVDGAGNVYVADTASHRIRKITPEGLVSTLAGSSQGYADGVRENARFNSPSAIAVDASGNVFVADQSNHRIRKITPSGTVTTFAGSGVEAEADGIGTSASFNGPRSLAFDASGNLYVSDLQRIHKITPTGVVTTFAIAGASTIAFDKIGNLFIAGGGYIRKISTSGVITPFCGGNLPGFSNGSSAESRFNSISGICVDNSGIVYVTDQLNNMIRRIDSLGNSSTFAGTTSPGSTDGTLGEQVRFDSPLGLCITPNGTMYVSEGEGKRIRKVMLVKGYSISPALPEGLVLNEIDGTINGTPLRSSEATVYTVTAYNSGGSSNTTVNLKVIGFCPEPSNNQNYVISYTPRVPQLTTIEAVVSSSCDPAKVQTSIQYLDGLGRPLQNVQIRGSAAADKDIVSPINYDALGRESLKYLPYASTTSNGSYKPDALTKVVAYYAAKPEGQESAFSTPYAETRFEASPLNRVLEQGAPGTAWQIGANNTGHTLKITYGTNLSNNVKLWVVNGSGATATYYEANTLYKTTSKDENWKVVDIKAGTVDEYKDLEGQIVLKRVWETDVKCLSTYYLYDDFGNLRYVLPPAVNEGTDRLSGALNSFTEEDIEFKNFMYGYHYDDRNRLVEKKIPGKDWEFIVYNALDQVILTQDWKQRMAGKWLSTKYDALGRVILTGLYDDGRTRPLVQAAVDDLTLVNPDYCWSEEKSGSGIGYTSNVFPQSISYYHSLNYYGDYSFPGNVFGQPNATLGQAQASGTKGLLTASSTTVLGTGNMLLTVNYYDAEGRLIQSKAEHYKNNTAEANNYDQLSNVYGFTGELKESTRRHFNNNTEALYVYNKYQYDHMGRKLSTEQKTATNLSAGEALSFVKLSADSYNEVGLLKQIGLHNSLQHTNLYYNARGWLSKRESDEFSLQLKYEDGTEPQYNGNIANQGWGAGSIYANLFTYQYDKLNRLENGTGAGMTEVLTYDVMGNIKSLNRDAAGANTYHYIGNQLNSVDNMTGTYVHNENGNATYDGRTQATIDYNYLNLPSTVSLPGSSLTYLYDASGRKLRKISSFAGTVDYIDGIHYKPDGSIDFVLTEVGLARRNGTDYNYEYTLADHLGNARYSFDISGGGVRRVQQQDYYPFGMIKESGKYLFGEKNKYLYNGKELQEELDGQLDYGARFYDPVIGRWTTVDPSADEADQESFSPYSYVFNNPVKNTDPDGRIPNIDPPSAKTVIKGAAITTGGVAGGIFAASLATGGIVAAGGTATIVGAP</sequence>
<dbReference type="Proteomes" id="UP000309594">
    <property type="component" value="Unassembled WGS sequence"/>
</dbReference>
<dbReference type="InterPro" id="IPR022385">
    <property type="entry name" value="Rhs_assc_core"/>
</dbReference>
<organism evidence="5 6">
    <name type="scientific">Pedobacter hiemivivus</name>
    <dbReference type="NCBI Taxonomy" id="2530454"/>
    <lineage>
        <taxon>Bacteria</taxon>
        <taxon>Pseudomonadati</taxon>
        <taxon>Bacteroidota</taxon>
        <taxon>Sphingobacteriia</taxon>
        <taxon>Sphingobacteriales</taxon>
        <taxon>Sphingobacteriaceae</taxon>
        <taxon>Pedobacter</taxon>
    </lineage>
</organism>
<accession>A0A4U1FVU0</accession>
<dbReference type="NCBIfam" id="TIGR03696">
    <property type="entry name" value="Rhs_assc_core"/>
    <property type="match status" value="1"/>
</dbReference>
<dbReference type="PROSITE" id="PS51125">
    <property type="entry name" value="NHL"/>
    <property type="match status" value="2"/>
</dbReference>
<feature type="non-terminal residue" evidence="5">
    <location>
        <position position="1597"/>
    </location>
</feature>
<evidence type="ECO:0000313" key="6">
    <source>
        <dbReference type="Proteomes" id="UP000309594"/>
    </source>
</evidence>
<dbReference type="PANTHER" id="PTHR13833">
    <property type="match status" value="1"/>
</dbReference>
<feature type="repeat" description="NHL" evidence="2">
    <location>
        <begin position="332"/>
        <end position="374"/>
    </location>
</feature>
<dbReference type="CDD" id="cd14953">
    <property type="entry name" value="NHL_like_1"/>
    <property type="match status" value="1"/>
</dbReference>
<reference evidence="5 6" key="1">
    <citation type="submission" date="2019-04" db="EMBL/GenBank/DDBJ databases">
        <title>Pedobacter sp. RP-1-16 sp. nov., isolated from Arctic soil.</title>
        <authorList>
            <person name="Dahal R.H."/>
            <person name="Kim D.-U."/>
        </authorList>
    </citation>
    <scope>NUCLEOTIDE SEQUENCE [LARGE SCALE GENOMIC DNA]</scope>
    <source>
        <strain evidence="5 6">RP-1-16</strain>
    </source>
</reference>
<comment type="caution">
    <text evidence="5">The sequence shown here is derived from an EMBL/GenBank/DDBJ whole genome shotgun (WGS) entry which is preliminary data.</text>
</comment>
<feature type="repeat" description="NHL" evidence="2">
    <location>
        <begin position="390"/>
        <end position="427"/>
    </location>
</feature>
<dbReference type="Pfam" id="PF05345">
    <property type="entry name" value="He_PIG"/>
    <property type="match status" value="1"/>
</dbReference>
<evidence type="ECO:0000259" key="4">
    <source>
        <dbReference type="Pfam" id="PF20041"/>
    </source>
</evidence>
<evidence type="ECO:0000313" key="5">
    <source>
        <dbReference type="EMBL" id="TKC54975.1"/>
    </source>
</evidence>
<dbReference type="InterPro" id="IPR045619">
    <property type="entry name" value="DUF6443"/>
</dbReference>